<sequence>MHLVPLIAFASIFIRCSGQLILGTIALIELTIEFMEFEAVVATAEISIEGPIVAATEEGVADGVILQTDMDVGGSYTVRAGHPGAVGSRQVSGSLDLAPLRRTDTVVNGQVNLNLRSLRVNDNTITPRVQVSVPFKSSITFGPGHGPGSSASVGFSMQDAVVNGVGRFGIGRNSDLVWRISSSTGRFHASS</sequence>
<protein>
    <submittedName>
        <fullName evidence="1">Uncharacterized protein</fullName>
    </submittedName>
</protein>
<dbReference type="EMBL" id="KB445573">
    <property type="protein sequence ID" value="EMD93859.1"/>
    <property type="molecule type" value="Genomic_DNA"/>
</dbReference>
<proteinExistence type="predicted"/>
<dbReference type="Proteomes" id="UP000016936">
    <property type="component" value="Unassembled WGS sequence"/>
</dbReference>
<dbReference type="HOGENOM" id="CLU_1421301_0_0_1"/>
<dbReference type="OrthoDB" id="10359812at2759"/>
<name>M2U5Q5_COCH5</name>
<organism evidence="1 2">
    <name type="scientific">Cochliobolus heterostrophus (strain C5 / ATCC 48332 / race O)</name>
    <name type="common">Southern corn leaf blight fungus</name>
    <name type="synonym">Bipolaris maydis</name>
    <dbReference type="NCBI Taxonomy" id="701091"/>
    <lineage>
        <taxon>Eukaryota</taxon>
        <taxon>Fungi</taxon>
        <taxon>Dikarya</taxon>
        <taxon>Ascomycota</taxon>
        <taxon>Pezizomycotina</taxon>
        <taxon>Dothideomycetes</taxon>
        <taxon>Pleosporomycetidae</taxon>
        <taxon>Pleosporales</taxon>
        <taxon>Pleosporineae</taxon>
        <taxon>Pleosporaceae</taxon>
        <taxon>Bipolaris</taxon>
    </lineage>
</organism>
<evidence type="ECO:0000313" key="2">
    <source>
        <dbReference type="Proteomes" id="UP000016936"/>
    </source>
</evidence>
<accession>M2U5Q5</accession>
<dbReference type="AlphaFoldDB" id="M2U5Q5"/>
<reference evidence="2" key="2">
    <citation type="journal article" date="2013" name="PLoS Genet.">
        <title>Comparative genome structure, secondary metabolite, and effector coding capacity across Cochliobolus pathogens.</title>
        <authorList>
            <person name="Condon B.J."/>
            <person name="Leng Y."/>
            <person name="Wu D."/>
            <person name="Bushley K.E."/>
            <person name="Ohm R.A."/>
            <person name="Otillar R."/>
            <person name="Martin J."/>
            <person name="Schackwitz W."/>
            <person name="Grimwood J."/>
            <person name="MohdZainudin N."/>
            <person name="Xue C."/>
            <person name="Wang R."/>
            <person name="Manning V.A."/>
            <person name="Dhillon B."/>
            <person name="Tu Z.J."/>
            <person name="Steffenson B.J."/>
            <person name="Salamov A."/>
            <person name="Sun H."/>
            <person name="Lowry S."/>
            <person name="LaButti K."/>
            <person name="Han J."/>
            <person name="Copeland A."/>
            <person name="Lindquist E."/>
            <person name="Barry K."/>
            <person name="Schmutz J."/>
            <person name="Baker S.E."/>
            <person name="Ciuffetti L.M."/>
            <person name="Grigoriev I.V."/>
            <person name="Zhong S."/>
            <person name="Turgeon B.G."/>
        </authorList>
    </citation>
    <scope>NUCLEOTIDE SEQUENCE [LARGE SCALE GENOMIC DNA]</scope>
    <source>
        <strain evidence="2">C5 / ATCC 48332 / race O</strain>
    </source>
</reference>
<gene>
    <name evidence="1" type="ORF">COCHEDRAFT_1095175</name>
</gene>
<evidence type="ECO:0000313" key="1">
    <source>
        <dbReference type="EMBL" id="EMD93859.1"/>
    </source>
</evidence>
<reference evidence="1 2" key="1">
    <citation type="journal article" date="2012" name="PLoS Pathog.">
        <title>Diverse lifestyles and strategies of plant pathogenesis encoded in the genomes of eighteen Dothideomycetes fungi.</title>
        <authorList>
            <person name="Ohm R.A."/>
            <person name="Feau N."/>
            <person name="Henrissat B."/>
            <person name="Schoch C.L."/>
            <person name="Horwitz B.A."/>
            <person name="Barry K.W."/>
            <person name="Condon B.J."/>
            <person name="Copeland A.C."/>
            <person name="Dhillon B."/>
            <person name="Glaser F."/>
            <person name="Hesse C.N."/>
            <person name="Kosti I."/>
            <person name="LaButti K."/>
            <person name="Lindquist E.A."/>
            <person name="Lucas S."/>
            <person name="Salamov A.A."/>
            <person name="Bradshaw R.E."/>
            <person name="Ciuffetti L."/>
            <person name="Hamelin R.C."/>
            <person name="Kema G.H.J."/>
            <person name="Lawrence C."/>
            <person name="Scott J.A."/>
            <person name="Spatafora J.W."/>
            <person name="Turgeon B.G."/>
            <person name="de Wit P.J.G.M."/>
            <person name="Zhong S."/>
            <person name="Goodwin S.B."/>
            <person name="Grigoriev I.V."/>
        </authorList>
    </citation>
    <scope>NUCLEOTIDE SEQUENCE [LARGE SCALE GENOMIC DNA]</scope>
    <source>
        <strain evidence="2">C5 / ATCC 48332 / race O</strain>
    </source>
</reference>
<keyword evidence="2" id="KW-1185">Reference proteome</keyword>